<gene>
    <name evidence="1" type="ORF">ACM46_00780</name>
</gene>
<accession>A0A0J7IJ70</accession>
<comment type="caution">
    <text evidence="1">The sequence shown here is derived from an EMBL/GenBank/DDBJ whole genome shotgun (WGS) entry which is preliminary data.</text>
</comment>
<reference evidence="1 2" key="1">
    <citation type="journal article" date="2013" name="Int. J. Syst. Evol. Microbiol.">
        <title>Chryseobacterium angstadtii sp. nov., isolated from a newt tank.</title>
        <authorList>
            <person name="Kirk K.E."/>
            <person name="Hoffman J.A."/>
            <person name="Smith K.A."/>
            <person name="Strahan B.L."/>
            <person name="Failor K.C."/>
            <person name="Krebs J.E."/>
            <person name="Gale A.N."/>
            <person name="Do T.D."/>
            <person name="Sontag T.C."/>
            <person name="Batties A.M."/>
            <person name="Mistiszyn K."/>
            <person name="Newman J.D."/>
        </authorList>
    </citation>
    <scope>NUCLEOTIDE SEQUENCE [LARGE SCALE GENOMIC DNA]</scope>
    <source>
        <strain evidence="1 2">KM</strain>
    </source>
</reference>
<protein>
    <submittedName>
        <fullName evidence="1">Uncharacterized protein</fullName>
    </submittedName>
</protein>
<sequence>MDGKLKIASSGGIIIYESWVQNGLTGCYKVPVDILVVSNTNLTVSSSTINDLPVDKYSGDLSVENWGKNYLFRLIRI</sequence>
<evidence type="ECO:0000313" key="1">
    <source>
        <dbReference type="EMBL" id="KMQ66132.1"/>
    </source>
</evidence>
<dbReference type="EMBL" id="LFND01000001">
    <property type="protein sequence ID" value="KMQ66132.1"/>
    <property type="molecule type" value="Genomic_DNA"/>
</dbReference>
<evidence type="ECO:0000313" key="2">
    <source>
        <dbReference type="Proteomes" id="UP000036261"/>
    </source>
</evidence>
<dbReference type="PATRIC" id="fig|558151.6.peg.162"/>
<dbReference type="Proteomes" id="UP000036261">
    <property type="component" value="Unassembled WGS sequence"/>
</dbReference>
<keyword evidence="2" id="KW-1185">Reference proteome</keyword>
<proteinExistence type="predicted"/>
<dbReference type="AlphaFoldDB" id="A0A0J7IJ70"/>
<name>A0A0J7IJ70_9FLAO</name>
<dbReference type="OrthoDB" id="1265549at2"/>
<organism evidence="1 2">
    <name type="scientific">Chryseobacterium angstadtii</name>
    <dbReference type="NCBI Taxonomy" id="558151"/>
    <lineage>
        <taxon>Bacteria</taxon>
        <taxon>Pseudomonadati</taxon>
        <taxon>Bacteroidota</taxon>
        <taxon>Flavobacteriia</taxon>
        <taxon>Flavobacteriales</taxon>
        <taxon>Weeksellaceae</taxon>
        <taxon>Chryseobacterium group</taxon>
        <taxon>Chryseobacterium</taxon>
    </lineage>
</organism>
<dbReference type="RefSeq" id="WP_048504735.1">
    <property type="nucleotide sequence ID" value="NZ_LFND01000001.1"/>
</dbReference>